<gene>
    <name evidence="1" type="ORF">KU306_01440</name>
</gene>
<dbReference type="EMBL" id="CP078063">
    <property type="protein sequence ID" value="UVE50596.1"/>
    <property type="molecule type" value="Genomic_DNA"/>
</dbReference>
<dbReference type="RefSeq" id="WP_258302653.1">
    <property type="nucleotide sequence ID" value="NZ_CP078063.1"/>
</dbReference>
<dbReference type="Proteomes" id="UP001058330">
    <property type="component" value="Chromosome"/>
</dbReference>
<evidence type="ECO:0000313" key="1">
    <source>
        <dbReference type="EMBL" id="UVE50596.1"/>
    </source>
</evidence>
<protein>
    <submittedName>
        <fullName evidence="1">Uncharacterized protein</fullName>
    </submittedName>
</protein>
<sequence length="58" mass="6079">MIPLLFRFLPVGTLVGLVVLGGALQLAGIDVLGMATNAVRDLVGIPDWTGLFDVGSLW</sequence>
<reference evidence="1" key="1">
    <citation type="submission" date="2021-07" db="EMBL/GenBank/DDBJ databases">
        <title>Studies on halocins as antimicrobial molecules from haloarchaea.</title>
        <authorList>
            <person name="Kumar S."/>
            <person name="Khare S.K."/>
        </authorList>
    </citation>
    <scope>NUCLEOTIDE SEQUENCE</scope>
    <source>
        <strain evidence="1">NCIM 5678</strain>
    </source>
</reference>
<dbReference type="GeneID" id="74527517"/>
<keyword evidence="2" id="KW-1185">Reference proteome</keyword>
<name>A0ABY5RE22_HALLR</name>
<evidence type="ECO:0000313" key="2">
    <source>
        <dbReference type="Proteomes" id="UP001058330"/>
    </source>
</evidence>
<proteinExistence type="predicted"/>
<accession>A0ABY5RE22</accession>
<organism evidence="1 2">
    <name type="scientific">Haloferax larsenii</name>
    <dbReference type="NCBI Taxonomy" id="302484"/>
    <lineage>
        <taxon>Archaea</taxon>
        <taxon>Methanobacteriati</taxon>
        <taxon>Methanobacteriota</taxon>
        <taxon>Stenosarchaea group</taxon>
        <taxon>Halobacteria</taxon>
        <taxon>Halobacteriales</taxon>
        <taxon>Haloferacaceae</taxon>
        <taxon>Haloferax</taxon>
    </lineage>
</organism>